<dbReference type="InterPro" id="IPR013766">
    <property type="entry name" value="Thioredoxin_domain"/>
</dbReference>
<dbReference type="InterPro" id="IPR051766">
    <property type="entry name" value="TXND_domain-containing"/>
</dbReference>
<reference evidence="2 3" key="1">
    <citation type="journal article" date="2009" name="Science">
        <title>Green evolution and dynamic adaptations revealed by genomes of the marine picoeukaryotes Micromonas.</title>
        <authorList>
            <person name="Worden A.Z."/>
            <person name="Lee J.H."/>
            <person name="Mock T."/>
            <person name="Rouze P."/>
            <person name="Simmons M.P."/>
            <person name="Aerts A.L."/>
            <person name="Allen A.E."/>
            <person name="Cuvelier M.L."/>
            <person name="Derelle E."/>
            <person name="Everett M.V."/>
            <person name="Foulon E."/>
            <person name="Grimwood J."/>
            <person name="Gundlach H."/>
            <person name="Henrissat B."/>
            <person name="Napoli C."/>
            <person name="McDonald S.M."/>
            <person name="Parker M.S."/>
            <person name="Rombauts S."/>
            <person name="Salamov A."/>
            <person name="Von Dassow P."/>
            <person name="Badger J.H."/>
            <person name="Coutinho P.M."/>
            <person name="Demir E."/>
            <person name="Dubchak I."/>
            <person name="Gentemann C."/>
            <person name="Eikrem W."/>
            <person name="Gready J.E."/>
            <person name="John U."/>
            <person name="Lanier W."/>
            <person name="Lindquist E.A."/>
            <person name="Lucas S."/>
            <person name="Mayer K.F."/>
            <person name="Moreau H."/>
            <person name="Not F."/>
            <person name="Otillar R."/>
            <person name="Panaud O."/>
            <person name="Pangilinan J."/>
            <person name="Paulsen I."/>
            <person name="Piegu B."/>
            <person name="Poliakov A."/>
            <person name="Robbens S."/>
            <person name="Schmutz J."/>
            <person name="Toulza E."/>
            <person name="Wyss T."/>
            <person name="Zelensky A."/>
            <person name="Zhou K."/>
            <person name="Armbrust E.V."/>
            <person name="Bhattacharya D."/>
            <person name="Goodenough U.W."/>
            <person name="Van de Peer Y."/>
            <person name="Grigoriev I.V."/>
        </authorList>
    </citation>
    <scope>NUCLEOTIDE SEQUENCE [LARGE SCALE GENOMIC DNA]</scope>
    <source>
        <strain evidence="2 3">CCMP1545</strain>
    </source>
</reference>
<sequence length="117" mass="12987">MSFQTALTDDASWKLEIMETPGMFQIIDVHQSWTGPCKAIQSTFKKIFFEHGDKPIKFFTADASKIDAAKDYVGSCEPVFLFYKDGKKKEVRGVDAPTIVKMIYDGLGVDPNAAAAE</sequence>
<dbReference type="eggNOG" id="KOG0907">
    <property type="taxonomic scope" value="Eukaryota"/>
</dbReference>
<dbReference type="KEGG" id="mpp:MICPUCDRAFT_51433"/>
<dbReference type="InterPro" id="IPR036249">
    <property type="entry name" value="Thioredoxin-like_sf"/>
</dbReference>
<dbReference type="Pfam" id="PF00085">
    <property type="entry name" value="Thioredoxin"/>
    <property type="match status" value="1"/>
</dbReference>
<dbReference type="GeneID" id="9687275"/>
<keyword evidence="3" id="KW-1185">Reference proteome</keyword>
<proteinExistence type="predicted"/>
<keyword evidence="2" id="KW-0282">Flagellum</keyword>
<evidence type="ECO:0000313" key="3">
    <source>
        <dbReference type="Proteomes" id="UP000001876"/>
    </source>
</evidence>
<dbReference type="STRING" id="564608.C1N1K0"/>
<dbReference type="OrthoDB" id="10263751at2759"/>
<evidence type="ECO:0000259" key="1">
    <source>
        <dbReference type="Pfam" id="PF00085"/>
    </source>
</evidence>
<dbReference type="OMA" id="WEEMLCL"/>
<accession>C1N1K0</accession>
<keyword evidence="2" id="KW-0966">Cell projection</keyword>
<dbReference type="Proteomes" id="UP000001876">
    <property type="component" value="Unassembled WGS sequence"/>
</dbReference>
<protein>
    <submittedName>
        <fullName evidence="2">Flagellar outer dynein arm light chain 6</fullName>
    </submittedName>
</protein>
<dbReference type="PANTHER" id="PTHR46135">
    <property type="entry name" value="NME/NM23 FAMILY MEMBER 8"/>
    <property type="match status" value="1"/>
</dbReference>
<keyword evidence="2" id="KW-0969">Cilium</keyword>
<dbReference type="EMBL" id="GG663744">
    <property type="protein sequence ID" value="EEH54201.1"/>
    <property type="molecule type" value="Genomic_DNA"/>
</dbReference>
<dbReference type="PANTHER" id="PTHR46135:SF3">
    <property type="entry name" value="NME_NM23 FAMILY MEMBER 8"/>
    <property type="match status" value="1"/>
</dbReference>
<dbReference type="AlphaFoldDB" id="C1N1K0"/>
<name>C1N1K0_MICPC</name>
<evidence type="ECO:0000313" key="2">
    <source>
        <dbReference type="EMBL" id="EEH54201.1"/>
    </source>
</evidence>
<dbReference type="Gene3D" id="3.40.30.10">
    <property type="entry name" value="Glutaredoxin"/>
    <property type="match status" value="1"/>
</dbReference>
<organism evidence="3">
    <name type="scientific">Micromonas pusilla (strain CCMP1545)</name>
    <name type="common">Picoplanktonic green alga</name>
    <dbReference type="NCBI Taxonomy" id="564608"/>
    <lineage>
        <taxon>Eukaryota</taxon>
        <taxon>Viridiplantae</taxon>
        <taxon>Chlorophyta</taxon>
        <taxon>Mamiellophyceae</taxon>
        <taxon>Mamiellales</taxon>
        <taxon>Mamiellaceae</taxon>
        <taxon>Micromonas</taxon>
    </lineage>
</organism>
<dbReference type="SUPFAM" id="SSF52833">
    <property type="entry name" value="Thioredoxin-like"/>
    <property type="match status" value="1"/>
</dbReference>
<gene>
    <name evidence="2" type="primary">ODA-LC6.1</name>
    <name evidence="2" type="ORF">MICPUCDRAFT_51433</name>
</gene>
<feature type="domain" description="Thioredoxin" evidence="1">
    <location>
        <begin position="8"/>
        <end position="94"/>
    </location>
</feature>
<dbReference type="RefSeq" id="XP_003061571.1">
    <property type="nucleotide sequence ID" value="XM_003061525.1"/>
</dbReference>